<dbReference type="InterPro" id="IPR006342">
    <property type="entry name" value="FkbM_mtfrase"/>
</dbReference>
<dbReference type="GO" id="GO:0032259">
    <property type="term" value="P:methylation"/>
    <property type="evidence" value="ECO:0007669"/>
    <property type="project" value="UniProtKB-KW"/>
</dbReference>
<name>A0A3R7HLF7_9BURK</name>
<dbReference type="SUPFAM" id="SSF53335">
    <property type="entry name" value="S-adenosyl-L-methionine-dependent methyltransferases"/>
    <property type="match status" value="1"/>
</dbReference>
<accession>A0A3R7HLF7</accession>
<dbReference type="GO" id="GO:0008168">
    <property type="term" value="F:methyltransferase activity"/>
    <property type="evidence" value="ECO:0007669"/>
    <property type="project" value="UniProtKB-KW"/>
</dbReference>
<dbReference type="EMBL" id="MCAS01000036">
    <property type="protein sequence ID" value="RKF37489.1"/>
    <property type="molecule type" value="Genomic_DNA"/>
</dbReference>
<dbReference type="InterPro" id="IPR029063">
    <property type="entry name" value="SAM-dependent_MTases_sf"/>
</dbReference>
<protein>
    <submittedName>
        <fullName evidence="2">FkbM family methyltransferase</fullName>
    </submittedName>
</protein>
<dbReference type="Proteomes" id="UP000283709">
    <property type="component" value="Unassembled WGS sequence"/>
</dbReference>
<dbReference type="PANTHER" id="PTHR34203">
    <property type="entry name" value="METHYLTRANSFERASE, FKBM FAMILY PROTEIN"/>
    <property type="match status" value="1"/>
</dbReference>
<dbReference type="NCBIfam" id="TIGR01444">
    <property type="entry name" value="fkbM_fam"/>
    <property type="match status" value="1"/>
</dbReference>
<sequence>MLTSPPAPLTLGAHTQLVQTRHGWMLANPNDFYLGRALIEYGECCELESAVLRQLLVQPGIVVEVGANIGVHTIMLAREAEARRQVLVAFEPQPVIFQNLCANLAANGVRNVLAWPYACGASASTLHFERPDYDAPGNFGSVSMQTEAAANTIPVPCVRLDDVLRSHTVGLLKLDVEGFELNALLGATDTIARSRPVIYVENDRLDQSQALIEWLWSKEYRMWWHLPPLFNPGNVFGRAENIYGRLVSSNMLALPRELEMEMAGFVEVTDSDSAAHALMGVLT</sequence>
<dbReference type="Pfam" id="PF05050">
    <property type="entry name" value="Methyltransf_21"/>
    <property type="match status" value="1"/>
</dbReference>
<dbReference type="InterPro" id="IPR052514">
    <property type="entry name" value="SAM-dependent_MTase"/>
</dbReference>
<dbReference type="Gene3D" id="3.40.50.150">
    <property type="entry name" value="Vaccinia Virus protein VP39"/>
    <property type="match status" value="1"/>
</dbReference>
<comment type="caution">
    <text evidence="2">The sequence shown here is derived from an EMBL/GenBank/DDBJ whole genome shotgun (WGS) entry which is preliminary data.</text>
</comment>
<dbReference type="AlphaFoldDB" id="A0A3R7HLF7"/>
<evidence type="ECO:0000313" key="3">
    <source>
        <dbReference type="Proteomes" id="UP000283709"/>
    </source>
</evidence>
<keyword evidence="2" id="KW-0489">Methyltransferase</keyword>
<reference evidence="2 3" key="1">
    <citation type="submission" date="2016-07" db="EMBL/GenBank/DDBJ databases">
        <title>Genome analysis of Burkholderia fungorum ES3-20.</title>
        <authorList>
            <person name="Xu D."/>
            <person name="Yao R."/>
            <person name="Zheng S."/>
        </authorList>
    </citation>
    <scope>NUCLEOTIDE SEQUENCE [LARGE SCALE GENOMIC DNA]</scope>
    <source>
        <strain evidence="2 3">ES3-20</strain>
    </source>
</reference>
<evidence type="ECO:0000313" key="2">
    <source>
        <dbReference type="EMBL" id="RKF37489.1"/>
    </source>
</evidence>
<evidence type="ECO:0000259" key="1">
    <source>
        <dbReference type="Pfam" id="PF05050"/>
    </source>
</evidence>
<proteinExistence type="predicted"/>
<dbReference type="PANTHER" id="PTHR34203:SF15">
    <property type="entry name" value="SLL1173 PROTEIN"/>
    <property type="match status" value="1"/>
</dbReference>
<keyword evidence="2" id="KW-0808">Transferase</keyword>
<dbReference type="RefSeq" id="WP_259461541.1">
    <property type="nucleotide sequence ID" value="NZ_MCAS01000036.1"/>
</dbReference>
<organism evidence="2 3">
    <name type="scientific">Paraburkholderia fungorum</name>
    <dbReference type="NCBI Taxonomy" id="134537"/>
    <lineage>
        <taxon>Bacteria</taxon>
        <taxon>Pseudomonadati</taxon>
        <taxon>Pseudomonadota</taxon>
        <taxon>Betaproteobacteria</taxon>
        <taxon>Burkholderiales</taxon>
        <taxon>Burkholderiaceae</taxon>
        <taxon>Paraburkholderia</taxon>
    </lineage>
</organism>
<feature type="domain" description="Methyltransferase FkbM" evidence="1">
    <location>
        <begin position="64"/>
        <end position="222"/>
    </location>
</feature>
<gene>
    <name evidence="2" type="ORF">BCY88_35080</name>
</gene>